<sequence>MSRRQIADMAPSSRYDHHIYKLIYEIPSIFCGLLSH</sequence>
<reference evidence="1" key="2">
    <citation type="journal article" date="2015" name="Data Brief">
        <title>Shoot transcriptome of the giant reed, Arundo donax.</title>
        <authorList>
            <person name="Barrero R.A."/>
            <person name="Guerrero F.D."/>
            <person name="Moolhuijzen P."/>
            <person name="Goolsby J.A."/>
            <person name="Tidwell J."/>
            <person name="Bellgard S.E."/>
            <person name="Bellgard M.I."/>
        </authorList>
    </citation>
    <scope>NUCLEOTIDE SEQUENCE</scope>
    <source>
        <tissue evidence="1">Shoot tissue taken approximately 20 cm above the soil surface</tissue>
    </source>
</reference>
<dbReference type="EMBL" id="GBRH01232495">
    <property type="protein sequence ID" value="JAD65400.1"/>
    <property type="molecule type" value="Transcribed_RNA"/>
</dbReference>
<organism evidence="1">
    <name type="scientific">Arundo donax</name>
    <name type="common">Giant reed</name>
    <name type="synonym">Donax arundinaceus</name>
    <dbReference type="NCBI Taxonomy" id="35708"/>
    <lineage>
        <taxon>Eukaryota</taxon>
        <taxon>Viridiplantae</taxon>
        <taxon>Streptophyta</taxon>
        <taxon>Embryophyta</taxon>
        <taxon>Tracheophyta</taxon>
        <taxon>Spermatophyta</taxon>
        <taxon>Magnoliopsida</taxon>
        <taxon>Liliopsida</taxon>
        <taxon>Poales</taxon>
        <taxon>Poaceae</taxon>
        <taxon>PACMAD clade</taxon>
        <taxon>Arundinoideae</taxon>
        <taxon>Arundineae</taxon>
        <taxon>Arundo</taxon>
    </lineage>
</organism>
<dbReference type="AlphaFoldDB" id="A0A0A9BW49"/>
<accession>A0A0A9BW49</accession>
<name>A0A0A9BW49_ARUDO</name>
<protein>
    <submittedName>
        <fullName evidence="1">Uncharacterized protein</fullName>
    </submittedName>
</protein>
<evidence type="ECO:0000313" key="1">
    <source>
        <dbReference type="EMBL" id="JAD65400.1"/>
    </source>
</evidence>
<proteinExistence type="predicted"/>
<reference evidence="1" key="1">
    <citation type="submission" date="2014-09" db="EMBL/GenBank/DDBJ databases">
        <authorList>
            <person name="Magalhaes I.L.F."/>
            <person name="Oliveira U."/>
            <person name="Santos F.R."/>
            <person name="Vidigal T.H.D.A."/>
            <person name="Brescovit A.D."/>
            <person name="Santos A.J."/>
        </authorList>
    </citation>
    <scope>NUCLEOTIDE SEQUENCE</scope>
    <source>
        <tissue evidence="1">Shoot tissue taken approximately 20 cm above the soil surface</tissue>
    </source>
</reference>